<dbReference type="EMBL" id="BMMV01000020">
    <property type="protein sequence ID" value="GGK15376.1"/>
    <property type="molecule type" value="Genomic_DNA"/>
</dbReference>
<accession>A0ABQ2EPE0</accession>
<dbReference type="Proteomes" id="UP000660265">
    <property type="component" value="Unassembled WGS sequence"/>
</dbReference>
<evidence type="ECO:0000313" key="1">
    <source>
        <dbReference type="EMBL" id="GGK15376.1"/>
    </source>
</evidence>
<gene>
    <name evidence="1" type="ORF">GCM10011583_54140</name>
</gene>
<keyword evidence="2" id="KW-1185">Reference proteome</keyword>
<reference evidence="2" key="1">
    <citation type="journal article" date="2019" name="Int. J. Syst. Evol. Microbiol.">
        <title>The Global Catalogue of Microorganisms (GCM) 10K type strain sequencing project: providing services to taxonomists for standard genome sequencing and annotation.</title>
        <authorList>
            <consortium name="The Broad Institute Genomics Platform"/>
            <consortium name="The Broad Institute Genome Sequencing Center for Infectious Disease"/>
            <person name="Wu L."/>
            <person name="Ma J."/>
        </authorList>
    </citation>
    <scope>NUCLEOTIDE SEQUENCE [LARGE SCALE GENOMIC DNA]</scope>
    <source>
        <strain evidence="2">CGMCC 4.7275</strain>
    </source>
</reference>
<sequence length="84" mass="7736">MSDHGNSALCPSKSKVTPVSSMTMPLCLSATRNSGFTFGGTAPYAGTGAGPGAGAGGYAGGAGAGGYAGGGGPKTPDGCGCGFK</sequence>
<protein>
    <submittedName>
        <fullName evidence="1">Uncharacterized protein</fullName>
    </submittedName>
</protein>
<comment type="caution">
    <text evidence="1">The sequence shown here is derived from an EMBL/GenBank/DDBJ whole genome shotgun (WGS) entry which is preliminary data.</text>
</comment>
<proteinExistence type="predicted"/>
<evidence type="ECO:0000313" key="2">
    <source>
        <dbReference type="Proteomes" id="UP000660265"/>
    </source>
</evidence>
<name>A0ABQ2EPE0_9ACTN</name>
<organism evidence="1 2">
    <name type="scientific">Streptomyces camponoticapitis</name>
    <dbReference type="NCBI Taxonomy" id="1616125"/>
    <lineage>
        <taxon>Bacteria</taxon>
        <taxon>Bacillati</taxon>
        <taxon>Actinomycetota</taxon>
        <taxon>Actinomycetes</taxon>
        <taxon>Kitasatosporales</taxon>
        <taxon>Streptomycetaceae</taxon>
        <taxon>Streptomyces</taxon>
    </lineage>
</organism>